<evidence type="ECO:0000313" key="2">
    <source>
        <dbReference type="EMBL" id="TGO84165.1"/>
    </source>
</evidence>
<comment type="caution">
    <text evidence="2">The sequence shown here is derived from an EMBL/GenBank/DDBJ whole genome shotgun (WGS) entry which is preliminary data.</text>
</comment>
<dbReference type="Proteomes" id="UP000297280">
    <property type="component" value="Unassembled WGS sequence"/>
</dbReference>
<dbReference type="STRING" id="87229.A0A4Z1KR32"/>
<sequence length="327" mass="36597">MAPLTSTAITGAIRVGGPPQMKALIGRARENRVSAELDFMSSTPHEVSEPWNGYGIVRTIGKSEVKRILFLEGCGPPKKFGLFTLTDAEKENLVTKQAYSDPLIDTLNELWRKKTEAKEENKFIKSPDNDSRSNVSRGTNSGKGHFKNDGLNRAPIISLNIHPKQNSIEFYDRQSGNRAHNSTENVARVIHSFQRVIGPSRSKIKRDLEWWAGTESAEALDSGHMEQSKVLLNTWLDTSALRSDLSLKAVQKLVEMRNGLFNECDLAGRTPLHYAVMRQKDELKQDNAEEIIKKLLDANAIPLQGRDGLVSFYWVVKTGNIEVTKLL</sequence>
<dbReference type="AlphaFoldDB" id="A0A4Z1KR32"/>
<dbReference type="Gene3D" id="1.25.40.20">
    <property type="entry name" value="Ankyrin repeat-containing domain"/>
    <property type="match status" value="1"/>
</dbReference>
<protein>
    <submittedName>
        <fullName evidence="2">Uncharacterized protein</fullName>
    </submittedName>
</protein>
<organism evidence="2 3">
    <name type="scientific">Botrytis porri</name>
    <dbReference type="NCBI Taxonomy" id="87229"/>
    <lineage>
        <taxon>Eukaryota</taxon>
        <taxon>Fungi</taxon>
        <taxon>Dikarya</taxon>
        <taxon>Ascomycota</taxon>
        <taxon>Pezizomycotina</taxon>
        <taxon>Leotiomycetes</taxon>
        <taxon>Helotiales</taxon>
        <taxon>Sclerotiniaceae</taxon>
        <taxon>Botrytis</taxon>
    </lineage>
</organism>
<dbReference type="SUPFAM" id="SSF48403">
    <property type="entry name" value="Ankyrin repeat"/>
    <property type="match status" value="1"/>
</dbReference>
<evidence type="ECO:0000313" key="3">
    <source>
        <dbReference type="Proteomes" id="UP000297280"/>
    </source>
</evidence>
<gene>
    <name evidence="2" type="ORF">BPOR_0541g00060</name>
</gene>
<keyword evidence="3" id="KW-1185">Reference proteome</keyword>
<dbReference type="EMBL" id="PQXO01000540">
    <property type="protein sequence ID" value="TGO84165.1"/>
    <property type="molecule type" value="Genomic_DNA"/>
</dbReference>
<feature type="compositionally biased region" description="Basic and acidic residues" evidence="1">
    <location>
        <begin position="118"/>
        <end position="131"/>
    </location>
</feature>
<proteinExistence type="predicted"/>
<dbReference type="InterPro" id="IPR036770">
    <property type="entry name" value="Ankyrin_rpt-contain_sf"/>
</dbReference>
<accession>A0A4Z1KR32</accession>
<feature type="region of interest" description="Disordered" evidence="1">
    <location>
        <begin position="118"/>
        <end position="149"/>
    </location>
</feature>
<feature type="compositionally biased region" description="Polar residues" evidence="1">
    <location>
        <begin position="132"/>
        <end position="142"/>
    </location>
</feature>
<name>A0A4Z1KR32_9HELO</name>
<evidence type="ECO:0000256" key="1">
    <source>
        <dbReference type="SAM" id="MobiDB-lite"/>
    </source>
</evidence>
<reference evidence="2 3" key="1">
    <citation type="submission" date="2017-12" db="EMBL/GenBank/DDBJ databases">
        <title>Comparative genomics of Botrytis spp.</title>
        <authorList>
            <person name="Valero-Jimenez C.A."/>
            <person name="Tapia P."/>
            <person name="Veloso J."/>
            <person name="Silva-Moreno E."/>
            <person name="Staats M."/>
            <person name="Valdes J.H."/>
            <person name="Van Kan J.A.L."/>
        </authorList>
    </citation>
    <scope>NUCLEOTIDE SEQUENCE [LARGE SCALE GENOMIC DNA]</scope>
    <source>
        <strain evidence="2 3">MUCL3349</strain>
    </source>
</reference>